<dbReference type="Proteomes" id="UP001497497">
    <property type="component" value="Unassembled WGS sequence"/>
</dbReference>
<evidence type="ECO:0000256" key="8">
    <source>
        <dbReference type="ARBA" id="ARBA00030585"/>
    </source>
</evidence>
<gene>
    <name evidence="11" type="ORF">GSLYS_00018331001</name>
</gene>
<evidence type="ECO:0000256" key="9">
    <source>
        <dbReference type="ARBA" id="ARBA00032122"/>
    </source>
</evidence>
<dbReference type="GO" id="GO:0006750">
    <property type="term" value="P:glutathione biosynthetic process"/>
    <property type="evidence" value="ECO:0007669"/>
    <property type="project" value="UniProtKB-UniRule"/>
</dbReference>
<protein>
    <recommendedName>
        <fullName evidence="3 10">Glutamate--cysteine ligase</fullName>
        <ecNumber evidence="3 10">6.3.2.2</ecNumber>
    </recommendedName>
    <alternativeName>
        <fullName evidence="9 10">Gamma-ECS</fullName>
    </alternativeName>
    <alternativeName>
        <fullName evidence="8 10">Gamma-glutamylcysteine synthetase</fullName>
    </alternativeName>
</protein>
<evidence type="ECO:0000256" key="7">
    <source>
        <dbReference type="ARBA" id="ARBA00022840"/>
    </source>
</evidence>
<dbReference type="Pfam" id="PF03074">
    <property type="entry name" value="GCS"/>
    <property type="match status" value="1"/>
</dbReference>
<reference evidence="11 12" key="1">
    <citation type="submission" date="2024-04" db="EMBL/GenBank/DDBJ databases">
        <authorList>
            <consortium name="Genoscope - CEA"/>
            <person name="William W."/>
        </authorList>
    </citation>
    <scope>NUCLEOTIDE SEQUENCE [LARGE SCALE GENOMIC DNA]</scope>
</reference>
<dbReference type="SUPFAM" id="SSF55931">
    <property type="entry name" value="Glutamine synthetase/guanido kinase"/>
    <property type="match status" value="1"/>
</dbReference>
<comment type="pathway">
    <text evidence="1 10">Sulfur metabolism; glutathione biosynthesis; glutathione from L-cysteine and L-glutamate: step 1/2.</text>
</comment>
<dbReference type="Gene3D" id="3.30.590.50">
    <property type="match status" value="2"/>
</dbReference>
<keyword evidence="12" id="KW-1185">Reference proteome</keyword>
<evidence type="ECO:0000256" key="3">
    <source>
        <dbReference type="ARBA" id="ARBA00012220"/>
    </source>
</evidence>
<evidence type="ECO:0000256" key="1">
    <source>
        <dbReference type="ARBA" id="ARBA00005006"/>
    </source>
</evidence>
<dbReference type="AlphaFoldDB" id="A0AAV2IJ88"/>
<evidence type="ECO:0000256" key="5">
    <source>
        <dbReference type="ARBA" id="ARBA00022684"/>
    </source>
</evidence>
<dbReference type="InterPro" id="IPR014746">
    <property type="entry name" value="Gln_synth/guanido_kin_cat_dom"/>
</dbReference>
<dbReference type="FunFam" id="3.30.590.50:FF:000001">
    <property type="entry name" value="Glutamate-cysteine ligase Gcs1"/>
    <property type="match status" value="1"/>
</dbReference>
<keyword evidence="5 10" id="KW-0317">Glutathione biosynthesis</keyword>
<accession>A0AAV2IJ88</accession>
<dbReference type="PANTHER" id="PTHR11164">
    <property type="entry name" value="GLUTAMATE CYSTEINE LIGASE"/>
    <property type="match status" value="1"/>
</dbReference>
<comment type="similarity">
    <text evidence="2 10">Belongs to the glutamate--cysteine ligase type 3 family.</text>
</comment>
<dbReference type="Gene3D" id="1.10.8.960">
    <property type="match status" value="1"/>
</dbReference>
<dbReference type="InterPro" id="IPR004308">
    <property type="entry name" value="GCS"/>
</dbReference>
<dbReference type="EMBL" id="CAXITT010000652">
    <property type="protein sequence ID" value="CAL1544848.1"/>
    <property type="molecule type" value="Genomic_DNA"/>
</dbReference>
<name>A0AAV2IJ88_LYMST</name>
<sequence length="672" mass="76173">MGLLTEGTALSWEETKKHADHVRKHGIKQFLAQYRKLMARKKDVLYWGDEVEYQLVKFDHVNKKVYVALRAQDVLKGLTEKVQQKSDTSASTSWHPEYAEYMVEGTPGKPYGGMIAHFNIVEANMSLRRQEIQAELKEDEAPLSLTAFPRLGCGIFTWPEAKPDPVSGVSRSLFFPDEAINQGHVRFKTLTRNIRTRRKEKVAINVPIFKDVNTKSPFVEDFSILGDDGSSAAAAKPDHIYMDCMGFGMGNCCLQVTFQACNIDEAKTLYDQLAGMCPIMLALSASSPIYRGYLSDIDTRWPVIASSVDDRTKEERGLEVRKQPVFLIHKSRYDSIDSYISPLGRCYNDIPLILDQDLCDELIEGGVDDLLARHIAHLFIRDPVSVFAEKLDLDDENDTDHFENIQSTNWQTMRFKPPPPNSNIGWRVEFRPMEAQLTDFENAAFTVFIVLLTRVILSYKLNFVIPISKVDENMKTAFKRDAVIKDKFYFRKDVLTDIVLCIAAESTPPECVSQCGSSACHEIREQYEEMTINEIFHGKDDFPGLLALINLYMDSIEIDVDTRCTITQYLKLISQRASGQLVTSARWMRNFVTQHPEYKKDSVVSDSITYDLLSRIVKIAGGKENDPTHLFDYTTKSADRIPEALSQAEAYLNKKAQQGGLTNVCNPIPNGN</sequence>
<keyword evidence="7 10" id="KW-0067">ATP-binding</keyword>
<dbReference type="EC" id="6.3.2.2" evidence="3 10"/>
<dbReference type="GO" id="GO:0017109">
    <property type="term" value="C:glutamate-cysteine ligase complex"/>
    <property type="evidence" value="ECO:0007669"/>
    <property type="project" value="TreeGrafter"/>
</dbReference>
<dbReference type="GO" id="GO:0004357">
    <property type="term" value="F:glutamate-cysteine ligase activity"/>
    <property type="evidence" value="ECO:0007669"/>
    <property type="project" value="UniProtKB-UniRule"/>
</dbReference>
<proteinExistence type="inferred from homology"/>
<organism evidence="11 12">
    <name type="scientific">Lymnaea stagnalis</name>
    <name type="common">Great pond snail</name>
    <name type="synonym">Helix stagnalis</name>
    <dbReference type="NCBI Taxonomy" id="6523"/>
    <lineage>
        <taxon>Eukaryota</taxon>
        <taxon>Metazoa</taxon>
        <taxon>Spiralia</taxon>
        <taxon>Lophotrochozoa</taxon>
        <taxon>Mollusca</taxon>
        <taxon>Gastropoda</taxon>
        <taxon>Heterobranchia</taxon>
        <taxon>Euthyneura</taxon>
        <taxon>Panpulmonata</taxon>
        <taxon>Hygrophila</taxon>
        <taxon>Lymnaeoidea</taxon>
        <taxon>Lymnaeidae</taxon>
        <taxon>Lymnaea</taxon>
    </lineage>
</organism>
<evidence type="ECO:0000256" key="10">
    <source>
        <dbReference type="RuleBase" id="RU367135"/>
    </source>
</evidence>
<comment type="catalytic activity">
    <reaction evidence="10">
        <text>L-cysteine + L-glutamate + ATP = gamma-L-glutamyl-L-cysteine + ADP + phosphate + H(+)</text>
        <dbReference type="Rhea" id="RHEA:13285"/>
        <dbReference type="ChEBI" id="CHEBI:15378"/>
        <dbReference type="ChEBI" id="CHEBI:29985"/>
        <dbReference type="ChEBI" id="CHEBI:30616"/>
        <dbReference type="ChEBI" id="CHEBI:35235"/>
        <dbReference type="ChEBI" id="CHEBI:43474"/>
        <dbReference type="ChEBI" id="CHEBI:58173"/>
        <dbReference type="ChEBI" id="CHEBI:456216"/>
        <dbReference type="EC" id="6.3.2.2"/>
    </reaction>
</comment>
<keyword evidence="6 10" id="KW-0547">Nucleotide-binding</keyword>
<evidence type="ECO:0000313" key="11">
    <source>
        <dbReference type="EMBL" id="CAL1544848.1"/>
    </source>
</evidence>
<dbReference type="FunFam" id="3.30.590.50:FF:000002">
    <property type="entry name" value="Glutamate--cysteine ligase catalytic subunit"/>
    <property type="match status" value="1"/>
</dbReference>
<keyword evidence="4 10" id="KW-0436">Ligase</keyword>
<dbReference type="GO" id="GO:0005524">
    <property type="term" value="F:ATP binding"/>
    <property type="evidence" value="ECO:0007669"/>
    <property type="project" value="UniProtKB-UniRule"/>
</dbReference>
<evidence type="ECO:0000313" key="12">
    <source>
        <dbReference type="Proteomes" id="UP001497497"/>
    </source>
</evidence>
<evidence type="ECO:0000256" key="4">
    <source>
        <dbReference type="ARBA" id="ARBA00022598"/>
    </source>
</evidence>
<evidence type="ECO:0000256" key="2">
    <source>
        <dbReference type="ARBA" id="ARBA00008100"/>
    </source>
</evidence>
<comment type="caution">
    <text evidence="11">The sequence shown here is derived from an EMBL/GenBank/DDBJ whole genome shotgun (WGS) entry which is preliminary data.</text>
</comment>
<evidence type="ECO:0000256" key="6">
    <source>
        <dbReference type="ARBA" id="ARBA00022741"/>
    </source>
</evidence>
<dbReference type="PANTHER" id="PTHR11164:SF0">
    <property type="entry name" value="GLUTAMATE--CYSTEINE LIGASE CATALYTIC SUBUNIT"/>
    <property type="match status" value="1"/>
</dbReference>